<sequence length="174" mass="18346">MLLCISGSLRREATNRTLLAEAARLFGGPSLVADLRMPLYDADLQEAEGIPGPVLRLAAQIAQADAVVISSPEYNQSISGVLKNALDWVSRTEGAPWRNKPLAMMSASSGRSGGARGLSALRLAMVPYGPRFSAGPEVMLAGSKTVLASGRLEDPRSLATLTAAMEILRREAGL</sequence>
<dbReference type="Proteomes" id="UP000698242">
    <property type="component" value="Unassembled WGS sequence"/>
</dbReference>
<evidence type="ECO:0000259" key="1">
    <source>
        <dbReference type="Pfam" id="PF03358"/>
    </source>
</evidence>
<keyword evidence="3" id="KW-1185">Reference proteome</keyword>
<dbReference type="Gene3D" id="3.40.50.360">
    <property type="match status" value="1"/>
</dbReference>
<evidence type="ECO:0000313" key="2">
    <source>
        <dbReference type="EMBL" id="KAF0675503.1"/>
    </source>
</evidence>
<dbReference type="EMBL" id="APKE01000025">
    <property type="protein sequence ID" value="KAF0675503.1"/>
    <property type="molecule type" value="Genomic_DNA"/>
</dbReference>
<comment type="caution">
    <text evidence="2">The sequence shown here is derived from an EMBL/GenBank/DDBJ whole genome shotgun (WGS) entry which is preliminary data.</text>
</comment>
<name>A0A921NXU4_9RHOB</name>
<dbReference type="GO" id="GO:0010181">
    <property type="term" value="F:FMN binding"/>
    <property type="evidence" value="ECO:0007669"/>
    <property type="project" value="TreeGrafter"/>
</dbReference>
<dbReference type="EC" id="1.8.1.6" evidence="2"/>
<dbReference type="Pfam" id="PF03358">
    <property type="entry name" value="FMN_red"/>
    <property type="match status" value="1"/>
</dbReference>
<proteinExistence type="predicted"/>
<gene>
    <name evidence="2" type="ORF">PMES_02134</name>
</gene>
<dbReference type="InterPro" id="IPR005025">
    <property type="entry name" value="FMN_Rdtase-like_dom"/>
</dbReference>
<dbReference type="SUPFAM" id="SSF52218">
    <property type="entry name" value="Flavoproteins"/>
    <property type="match status" value="1"/>
</dbReference>
<protein>
    <submittedName>
        <fullName evidence="2">Cystine reductase</fullName>
        <ecNumber evidence="2">1.8.1.6</ecNumber>
    </submittedName>
</protein>
<feature type="domain" description="NADPH-dependent FMN reductase-like" evidence="1">
    <location>
        <begin position="2"/>
        <end position="128"/>
    </location>
</feature>
<dbReference type="GO" id="GO:0050456">
    <property type="term" value="F:L-cystine reductase (NADH) activity"/>
    <property type="evidence" value="ECO:0007669"/>
    <property type="project" value="UniProtKB-EC"/>
</dbReference>
<dbReference type="InterPro" id="IPR029039">
    <property type="entry name" value="Flavoprotein-like_sf"/>
</dbReference>
<evidence type="ECO:0000313" key="3">
    <source>
        <dbReference type="Proteomes" id="UP000698242"/>
    </source>
</evidence>
<dbReference type="InterPro" id="IPR050712">
    <property type="entry name" value="NAD(P)H-dep_reductase"/>
</dbReference>
<dbReference type="RefSeq" id="WP_159965650.1">
    <property type="nucleotide sequence ID" value="NZ_APKE01000025.1"/>
</dbReference>
<keyword evidence="2" id="KW-0560">Oxidoreductase</keyword>
<accession>A0A921NXU4</accession>
<dbReference type="PANTHER" id="PTHR30543">
    <property type="entry name" value="CHROMATE REDUCTASE"/>
    <property type="match status" value="1"/>
</dbReference>
<dbReference type="PANTHER" id="PTHR30543:SF21">
    <property type="entry name" value="NAD(P)H-DEPENDENT FMN REDUCTASE LOT6"/>
    <property type="match status" value="1"/>
</dbReference>
<dbReference type="OrthoDB" id="9812295at2"/>
<dbReference type="GO" id="GO:0005829">
    <property type="term" value="C:cytosol"/>
    <property type="evidence" value="ECO:0007669"/>
    <property type="project" value="TreeGrafter"/>
</dbReference>
<organism evidence="2 3">
    <name type="scientific">Profundibacterium mesophilum KAUST100406-0324</name>
    <dbReference type="NCBI Taxonomy" id="1037889"/>
    <lineage>
        <taxon>Bacteria</taxon>
        <taxon>Pseudomonadati</taxon>
        <taxon>Pseudomonadota</taxon>
        <taxon>Alphaproteobacteria</taxon>
        <taxon>Rhodobacterales</taxon>
        <taxon>Roseobacteraceae</taxon>
        <taxon>Profundibacterium</taxon>
    </lineage>
</organism>
<reference evidence="2" key="1">
    <citation type="submission" date="2013-03" db="EMBL/GenBank/DDBJ databases">
        <title>Genome Sequence of the Profundibacterium mesophilum strain KAUST100406-0324T from Red Sea, a novel genus in the family Rhodobacteraceae.</title>
        <authorList>
            <person name="Essack M."/>
            <person name="Alam I."/>
            <person name="Lafi F."/>
            <person name="Alawi W."/>
            <person name="Kamanu F."/>
            <person name="Al-Suwailem A."/>
            <person name="Lee O.O."/>
            <person name="Xu Y."/>
            <person name="Bajic V."/>
            <person name="Qian P.-Y."/>
            <person name="Archer J."/>
        </authorList>
    </citation>
    <scope>NUCLEOTIDE SEQUENCE</scope>
    <source>
        <strain evidence="2">KAUST100406-0324</strain>
    </source>
</reference>
<dbReference type="AlphaFoldDB" id="A0A921NXU4"/>